<feature type="transmembrane region" description="Helical" evidence="1">
    <location>
        <begin position="309"/>
        <end position="328"/>
    </location>
</feature>
<keyword evidence="1" id="KW-1133">Transmembrane helix</keyword>
<feature type="transmembrane region" description="Helical" evidence="1">
    <location>
        <begin position="179"/>
        <end position="206"/>
    </location>
</feature>
<evidence type="ECO:0000256" key="1">
    <source>
        <dbReference type="SAM" id="Phobius"/>
    </source>
</evidence>
<keyword evidence="3" id="KW-1185">Reference proteome</keyword>
<evidence type="ECO:0000313" key="2">
    <source>
        <dbReference type="EMBL" id="TFZ03104.1"/>
    </source>
</evidence>
<feature type="transmembrane region" description="Helical" evidence="1">
    <location>
        <begin position="21"/>
        <end position="50"/>
    </location>
</feature>
<evidence type="ECO:0008006" key="4">
    <source>
        <dbReference type="Google" id="ProtNLM"/>
    </source>
</evidence>
<dbReference type="OrthoDB" id="3693644at2"/>
<accession>A0A4Z0BX74</accession>
<gene>
    <name evidence="2" type="ORF">EZ313_17995</name>
</gene>
<dbReference type="EMBL" id="SMLM01000002">
    <property type="protein sequence ID" value="TFZ03104.1"/>
    <property type="molecule type" value="Genomic_DNA"/>
</dbReference>
<organism evidence="2 3">
    <name type="scientific">Ramlibacter henchirensis</name>
    <dbReference type="NCBI Taxonomy" id="204072"/>
    <lineage>
        <taxon>Bacteria</taxon>
        <taxon>Pseudomonadati</taxon>
        <taxon>Pseudomonadota</taxon>
        <taxon>Betaproteobacteria</taxon>
        <taxon>Burkholderiales</taxon>
        <taxon>Comamonadaceae</taxon>
        <taxon>Ramlibacter</taxon>
    </lineage>
</organism>
<dbReference type="RefSeq" id="WP_135264628.1">
    <property type="nucleotide sequence ID" value="NZ_SMLM01000002.1"/>
</dbReference>
<comment type="caution">
    <text evidence="2">The sequence shown here is derived from an EMBL/GenBank/DDBJ whole genome shotgun (WGS) entry which is preliminary data.</text>
</comment>
<feature type="transmembrane region" description="Helical" evidence="1">
    <location>
        <begin position="213"/>
        <end position="231"/>
    </location>
</feature>
<sequence length="383" mass="42441">MYSSYSTPERRALSGPPVRSSVAVGAAAALAFSGEPTLILEILFVAFIAWRVLREPAVLQTPFRIFLVCLAYIAAGYFSSLPSTSADLKDFATIYKFLYYLAALALVSSDHWIQPRSGAWGLRLFVWLFVMVYTYERFAIGELRPTVLVENNYELIPLILAAVALNGKGKPLSPWDWGALLYVCAISGSRSSMAALAIGITVLVRLQFSARELLQWTVLAGAFGLLVYVLVLRLGDRSIEDIDRIIFLSAFVEETKDWGVAQWLFGAPAMTPLSLGTCRMLAYYENLMSYTGEWKCYSVILHSFVLRVIYDHGLLGFALSLFAVNLLLKRDYNGRVRVTVLAIIVATGLSVSSLNNVYVALGLMFMLALRPLQLAARVGSIRR</sequence>
<reference evidence="2 3" key="1">
    <citation type="submission" date="2019-03" db="EMBL/GenBank/DDBJ databases">
        <title>Ramlibacter henchirensis DSM 14656, whole genome shotgun sequence.</title>
        <authorList>
            <person name="Zhang X."/>
            <person name="Feng G."/>
            <person name="Zhu H."/>
        </authorList>
    </citation>
    <scope>NUCLEOTIDE SEQUENCE [LARGE SCALE GENOMIC DNA]</scope>
    <source>
        <strain evidence="2 3">DSM 14656</strain>
    </source>
</reference>
<dbReference type="Proteomes" id="UP000298180">
    <property type="component" value="Unassembled WGS sequence"/>
</dbReference>
<dbReference type="AlphaFoldDB" id="A0A4Z0BX74"/>
<evidence type="ECO:0000313" key="3">
    <source>
        <dbReference type="Proteomes" id="UP000298180"/>
    </source>
</evidence>
<feature type="transmembrane region" description="Helical" evidence="1">
    <location>
        <begin position="119"/>
        <end position="135"/>
    </location>
</feature>
<keyword evidence="1" id="KW-0472">Membrane</keyword>
<feature type="transmembrane region" description="Helical" evidence="1">
    <location>
        <begin position="62"/>
        <end position="81"/>
    </location>
</feature>
<protein>
    <recommendedName>
        <fullName evidence="4">O-antigen ligase domain-containing protein</fullName>
    </recommendedName>
</protein>
<keyword evidence="1" id="KW-0812">Transmembrane</keyword>
<feature type="transmembrane region" description="Helical" evidence="1">
    <location>
        <begin position="93"/>
        <end position="113"/>
    </location>
</feature>
<proteinExistence type="predicted"/>
<feature type="transmembrane region" description="Helical" evidence="1">
    <location>
        <begin position="340"/>
        <end position="369"/>
    </location>
</feature>
<name>A0A4Z0BX74_9BURK</name>